<name>A0ABW2CUI9_9ACTN</name>
<comment type="caution">
    <text evidence="2">The sequence shown here is derived from an EMBL/GenBank/DDBJ whole genome shotgun (WGS) entry which is preliminary data.</text>
</comment>
<protein>
    <submittedName>
        <fullName evidence="2">Scr1 family TA system antitoxin-like transcriptional regulator</fullName>
    </submittedName>
</protein>
<organism evidence="2 3">
    <name type="scientific">Actinomadura yumaensis</name>
    <dbReference type="NCBI Taxonomy" id="111807"/>
    <lineage>
        <taxon>Bacteria</taxon>
        <taxon>Bacillati</taxon>
        <taxon>Actinomycetota</taxon>
        <taxon>Actinomycetes</taxon>
        <taxon>Streptosporangiales</taxon>
        <taxon>Thermomonosporaceae</taxon>
        <taxon>Actinomadura</taxon>
    </lineage>
</organism>
<dbReference type="Pfam" id="PF19054">
    <property type="entry name" value="DUF5753"/>
    <property type="match status" value="1"/>
</dbReference>
<keyword evidence="3" id="KW-1185">Reference proteome</keyword>
<dbReference type="InterPro" id="IPR010982">
    <property type="entry name" value="Lambda_DNA-bd_dom_sf"/>
</dbReference>
<dbReference type="InterPro" id="IPR043917">
    <property type="entry name" value="DUF5753"/>
</dbReference>
<accession>A0ABW2CUI9</accession>
<dbReference type="Proteomes" id="UP001596380">
    <property type="component" value="Unassembled WGS sequence"/>
</dbReference>
<dbReference type="RefSeq" id="WP_241683150.1">
    <property type="nucleotide sequence ID" value="NZ_JBHSXE010000001.1"/>
</dbReference>
<reference evidence="3" key="1">
    <citation type="journal article" date="2019" name="Int. J. Syst. Evol. Microbiol.">
        <title>The Global Catalogue of Microorganisms (GCM) 10K type strain sequencing project: providing services to taxonomists for standard genome sequencing and annotation.</title>
        <authorList>
            <consortium name="The Broad Institute Genomics Platform"/>
            <consortium name="The Broad Institute Genome Sequencing Center for Infectious Disease"/>
            <person name="Wu L."/>
            <person name="Ma J."/>
        </authorList>
    </citation>
    <scope>NUCLEOTIDE SEQUENCE [LARGE SCALE GENOMIC DNA]</scope>
    <source>
        <strain evidence="3">JCM 3369</strain>
    </source>
</reference>
<proteinExistence type="predicted"/>
<dbReference type="SUPFAM" id="SSF47413">
    <property type="entry name" value="lambda repressor-like DNA-binding domains"/>
    <property type="match status" value="1"/>
</dbReference>
<dbReference type="EMBL" id="JBHSXS010000034">
    <property type="protein sequence ID" value="MFC6885162.1"/>
    <property type="molecule type" value="Genomic_DNA"/>
</dbReference>
<sequence>MVLGIPVIKRDHEMTSVPRPRTLHQSSYDQYRDAPRQLDPARSLWDLIAVELRRQIYVQSASQARVAEILECTRSYVSRLVNGTRHLSPAHAGRLDTAWKLRGLFAHLVAHAHARPDDDWLPSLAAYEARATRIRTWDVSVIPGLWQTPDYARATFERAYAAGLISDVDSALAARLERQEAVWDRADPPRMSAILSWAVLETPAGGAEVMRGQLAHLLALAERPGVSVRVVGKHQGWHVGLDGACQLLTVGGDVAFAEAPGMGRVVLDSERVERYARRIESVGDLAWTTADSRTAITKAMGTSE</sequence>
<feature type="domain" description="DUF5753" evidence="1">
    <location>
        <begin position="122"/>
        <end position="297"/>
    </location>
</feature>
<evidence type="ECO:0000259" key="1">
    <source>
        <dbReference type="Pfam" id="PF19054"/>
    </source>
</evidence>
<evidence type="ECO:0000313" key="2">
    <source>
        <dbReference type="EMBL" id="MFC6885162.1"/>
    </source>
</evidence>
<gene>
    <name evidence="2" type="ORF">ACFQKB_35775</name>
</gene>
<evidence type="ECO:0000313" key="3">
    <source>
        <dbReference type="Proteomes" id="UP001596380"/>
    </source>
</evidence>